<feature type="domain" description="HTH lysR-type" evidence="6">
    <location>
        <begin position="1"/>
        <end position="58"/>
    </location>
</feature>
<dbReference type="GO" id="GO:0003700">
    <property type="term" value="F:DNA-binding transcription factor activity"/>
    <property type="evidence" value="ECO:0007669"/>
    <property type="project" value="InterPro"/>
</dbReference>
<keyword evidence="2" id="KW-0805">Transcription regulation</keyword>
<protein>
    <submittedName>
        <fullName evidence="7">LysR family transcriptional regulator</fullName>
    </submittedName>
</protein>
<dbReference type="PANTHER" id="PTHR30419">
    <property type="entry name" value="HTH-TYPE TRANSCRIPTIONAL REGULATOR YBHD"/>
    <property type="match status" value="1"/>
</dbReference>
<evidence type="ECO:0000259" key="6">
    <source>
        <dbReference type="PROSITE" id="PS50931"/>
    </source>
</evidence>
<dbReference type="FunFam" id="1.10.10.10:FF:000001">
    <property type="entry name" value="LysR family transcriptional regulator"/>
    <property type="match status" value="1"/>
</dbReference>
<reference evidence="7" key="2">
    <citation type="submission" date="2021-04" db="EMBL/GenBank/DDBJ databases">
        <authorList>
            <person name="Gilroy R."/>
        </authorList>
    </citation>
    <scope>NUCLEOTIDE SEQUENCE</scope>
    <source>
        <strain evidence="7">ChiW19-6364</strain>
    </source>
</reference>
<proteinExistence type="inferred from homology"/>
<dbReference type="PROSITE" id="PS50931">
    <property type="entry name" value="HTH_LYSR"/>
    <property type="match status" value="1"/>
</dbReference>
<dbReference type="InterPro" id="IPR036388">
    <property type="entry name" value="WH-like_DNA-bd_sf"/>
</dbReference>
<dbReference type="Gene3D" id="1.10.10.10">
    <property type="entry name" value="Winged helix-like DNA-binding domain superfamily/Winged helix DNA-binding domain"/>
    <property type="match status" value="1"/>
</dbReference>
<dbReference type="AlphaFoldDB" id="A0A9D2RBQ2"/>
<dbReference type="Gene3D" id="3.40.190.10">
    <property type="entry name" value="Periplasmic binding protein-like II"/>
    <property type="match status" value="1"/>
</dbReference>
<dbReference type="InterPro" id="IPR036390">
    <property type="entry name" value="WH_DNA-bd_sf"/>
</dbReference>
<comment type="similarity">
    <text evidence="1">Belongs to the LysR transcriptional regulatory family.</text>
</comment>
<feature type="coiled-coil region" evidence="5">
    <location>
        <begin position="65"/>
        <end position="92"/>
    </location>
</feature>
<evidence type="ECO:0000256" key="2">
    <source>
        <dbReference type="ARBA" id="ARBA00023015"/>
    </source>
</evidence>
<evidence type="ECO:0000256" key="5">
    <source>
        <dbReference type="SAM" id="Coils"/>
    </source>
</evidence>
<dbReference type="InterPro" id="IPR050950">
    <property type="entry name" value="HTH-type_LysR_regulators"/>
</dbReference>
<dbReference type="Pfam" id="PF00126">
    <property type="entry name" value="HTH_1"/>
    <property type="match status" value="1"/>
</dbReference>
<comment type="caution">
    <text evidence="7">The sequence shown here is derived from an EMBL/GenBank/DDBJ whole genome shotgun (WGS) entry which is preliminary data.</text>
</comment>
<organism evidence="7 8">
    <name type="scientific">Candidatus Blautia stercoripullorum</name>
    <dbReference type="NCBI Taxonomy" id="2838502"/>
    <lineage>
        <taxon>Bacteria</taxon>
        <taxon>Bacillati</taxon>
        <taxon>Bacillota</taxon>
        <taxon>Clostridia</taxon>
        <taxon>Lachnospirales</taxon>
        <taxon>Lachnospiraceae</taxon>
        <taxon>Blautia</taxon>
    </lineage>
</organism>
<keyword evidence="3" id="KW-0238">DNA-binding</keyword>
<dbReference type="InterPro" id="IPR000847">
    <property type="entry name" value="LysR_HTH_N"/>
</dbReference>
<sequence length="303" mass="34487">MYSRELTTFIAVADQGSFLKASKELYITPASVMNQINKLESLIGVKLIERTNQGTQLTAAGRSIYKDAKKIIKQSEQAIARARQIANDEQQAIRVGTSILRPCKTLVELWSRIDDGTLPITIHIVPFDDSPVSMETMLDSLGREIDCFVGPCDSLTWKERYNILSLKPVNCCIAVPRKHKLSKKKKLTWSDLEGETFMLVKQGDSPVLNKMRDEIETKHPQITLLDTPHFYDTGVFNECEQMGCVMETLDIWKDVHPSIVTIPMEWDYEMPYGIVYAKNLSGAMQTFIHTLQKYLNIETELLH</sequence>
<reference evidence="7" key="1">
    <citation type="journal article" date="2021" name="PeerJ">
        <title>Extensive microbial diversity within the chicken gut microbiome revealed by metagenomics and culture.</title>
        <authorList>
            <person name="Gilroy R."/>
            <person name="Ravi A."/>
            <person name="Getino M."/>
            <person name="Pursley I."/>
            <person name="Horton D.L."/>
            <person name="Alikhan N.F."/>
            <person name="Baker D."/>
            <person name="Gharbi K."/>
            <person name="Hall N."/>
            <person name="Watson M."/>
            <person name="Adriaenssens E.M."/>
            <person name="Foster-Nyarko E."/>
            <person name="Jarju S."/>
            <person name="Secka A."/>
            <person name="Antonio M."/>
            <person name="Oren A."/>
            <person name="Chaudhuri R.R."/>
            <person name="La Ragione R."/>
            <person name="Hildebrand F."/>
            <person name="Pallen M.J."/>
        </authorList>
    </citation>
    <scope>NUCLEOTIDE SEQUENCE</scope>
    <source>
        <strain evidence="7">ChiW19-6364</strain>
    </source>
</reference>
<evidence type="ECO:0000313" key="8">
    <source>
        <dbReference type="Proteomes" id="UP000823850"/>
    </source>
</evidence>
<gene>
    <name evidence="7" type="ORF">H9913_12465</name>
</gene>
<accession>A0A9D2RBQ2</accession>
<dbReference type="EMBL" id="DWUX01000216">
    <property type="protein sequence ID" value="HJD40825.1"/>
    <property type="molecule type" value="Genomic_DNA"/>
</dbReference>
<evidence type="ECO:0000256" key="1">
    <source>
        <dbReference type="ARBA" id="ARBA00009437"/>
    </source>
</evidence>
<dbReference type="GO" id="GO:0003677">
    <property type="term" value="F:DNA binding"/>
    <property type="evidence" value="ECO:0007669"/>
    <property type="project" value="UniProtKB-KW"/>
</dbReference>
<dbReference type="PANTHER" id="PTHR30419:SF8">
    <property type="entry name" value="NITROGEN ASSIMILATION TRANSCRIPTIONAL ACTIVATOR-RELATED"/>
    <property type="match status" value="1"/>
</dbReference>
<keyword evidence="4" id="KW-0804">Transcription</keyword>
<keyword evidence="5" id="KW-0175">Coiled coil</keyword>
<name>A0A9D2RBQ2_9FIRM</name>
<evidence type="ECO:0000256" key="3">
    <source>
        <dbReference type="ARBA" id="ARBA00023125"/>
    </source>
</evidence>
<evidence type="ECO:0000256" key="4">
    <source>
        <dbReference type="ARBA" id="ARBA00023163"/>
    </source>
</evidence>
<dbReference type="GO" id="GO:0005829">
    <property type="term" value="C:cytosol"/>
    <property type="evidence" value="ECO:0007669"/>
    <property type="project" value="TreeGrafter"/>
</dbReference>
<dbReference type="Proteomes" id="UP000823850">
    <property type="component" value="Unassembled WGS sequence"/>
</dbReference>
<evidence type="ECO:0000313" key="7">
    <source>
        <dbReference type="EMBL" id="HJD40825.1"/>
    </source>
</evidence>
<dbReference type="SUPFAM" id="SSF46785">
    <property type="entry name" value="Winged helix' DNA-binding domain"/>
    <property type="match status" value="1"/>
</dbReference>